<name>A0ABS9E1G6_9PROT</name>
<dbReference type="RefSeq" id="WP_235705044.1">
    <property type="nucleotide sequence ID" value="NZ_JAKGBZ010000030.1"/>
</dbReference>
<sequence length="83" mass="9342">MATDDHTPVRTAANSTHPITLDLPAIHTAAADIWDIRRIVHRLDIELLAFTDELPPDELARCGVMAREIERVFDQATEKEARP</sequence>
<gene>
    <name evidence="1" type="ORF">L2A60_13890</name>
</gene>
<accession>A0ABS9E1G6</accession>
<organism evidence="1 2">
    <name type="scientific">Acidiphilium iwatense</name>
    <dbReference type="NCBI Taxonomy" id="768198"/>
    <lineage>
        <taxon>Bacteria</taxon>
        <taxon>Pseudomonadati</taxon>
        <taxon>Pseudomonadota</taxon>
        <taxon>Alphaproteobacteria</taxon>
        <taxon>Acetobacterales</taxon>
        <taxon>Acidocellaceae</taxon>
        <taxon>Acidiphilium</taxon>
    </lineage>
</organism>
<reference evidence="1 2" key="1">
    <citation type="submission" date="2022-01" db="EMBL/GenBank/DDBJ databases">
        <authorList>
            <person name="Won M."/>
            <person name="Kim S.-J."/>
            <person name="Kwon S.-W."/>
        </authorList>
    </citation>
    <scope>NUCLEOTIDE SEQUENCE [LARGE SCALE GENOMIC DNA]</scope>
    <source>
        <strain evidence="1 2">KCTC 23505</strain>
    </source>
</reference>
<evidence type="ECO:0000313" key="1">
    <source>
        <dbReference type="EMBL" id="MCF3947771.1"/>
    </source>
</evidence>
<evidence type="ECO:0000313" key="2">
    <source>
        <dbReference type="Proteomes" id="UP001521209"/>
    </source>
</evidence>
<evidence type="ECO:0008006" key="3">
    <source>
        <dbReference type="Google" id="ProtNLM"/>
    </source>
</evidence>
<keyword evidence="2" id="KW-1185">Reference proteome</keyword>
<dbReference type="EMBL" id="JAKGBZ010000030">
    <property type="protein sequence ID" value="MCF3947771.1"/>
    <property type="molecule type" value="Genomic_DNA"/>
</dbReference>
<comment type="caution">
    <text evidence="1">The sequence shown here is derived from an EMBL/GenBank/DDBJ whole genome shotgun (WGS) entry which is preliminary data.</text>
</comment>
<proteinExistence type="predicted"/>
<dbReference type="Proteomes" id="UP001521209">
    <property type="component" value="Unassembled WGS sequence"/>
</dbReference>
<protein>
    <recommendedName>
        <fullName evidence="3">Acyl carrier protein</fullName>
    </recommendedName>
</protein>